<feature type="transmembrane region" description="Helical" evidence="2">
    <location>
        <begin position="230"/>
        <end position="247"/>
    </location>
</feature>
<evidence type="ECO:0008006" key="5">
    <source>
        <dbReference type="Google" id="ProtNLM"/>
    </source>
</evidence>
<reference evidence="3 4" key="1">
    <citation type="submission" date="2024-05" db="EMBL/GenBank/DDBJ databases">
        <authorList>
            <person name="Park S."/>
        </authorList>
    </citation>
    <scope>NUCLEOTIDE SEQUENCE [LARGE SCALE GENOMIC DNA]</scope>
    <source>
        <strain evidence="3 4">DGU5</strain>
    </source>
</reference>
<proteinExistence type="predicted"/>
<feature type="region of interest" description="Disordered" evidence="1">
    <location>
        <begin position="1"/>
        <end position="26"/>
    </location>
</feature>
<dbReference type="EMBL" id="JBDLBR010000004">
    <property type="protein sequence ID" value="MEN7538012.1"/>
    <property type="molecule type" value="Genomic_DNA"/>
</dbReference>
<dbReference type="PANTHER" id="PTHR37422">
    <property type="entry name" value="TEICHURONIC ACID BIOSYNTHESIS PROTEIN TUAE"/>
    <property type="match status" value="1"/>
</dbReference>
<feature type="transmembrane region" description="Helical" evidence="2">
    <location>
        <begin position="52"/>
        <end position="69"/>
    </location>
</feature>
<keyword evidence="4" id="KW-1185">Reference proteome</keyword>
<evidence type="ECO:0000256" key="1">
    <source>
        <dbReference type="SAM" id="MobiDB-lite"/>
    </source>
</evidence>
<feature type="transmembrane region" description="Helical" evidence="2">
    <location>
        <begin position="368"/>
        <end position="389"/>
    </location>
</feature>
<keyword evidence="2" id="KW-0812">Transmembrane</keyword>
<organism evidence="3 4">
    <name type="scientific">Aurantiacibacter flavus</name>
    <dbReference type="NCBI Taxonomy" id="3145232"/>
    <lineage>
        <taxon>Bacteria</taxon>
        <taxon>Pseudomonadati</taxon>
        <taxon>Pseudomonadota</taxon>
        <taxon>Alphaproteobacteria</taxon>
        <taxon>Sphingomonadales</taxon>
        <taxon>Erythrobacteraceae</taxon>
        <taxon>Aurantiacibacter</taxon>
    </lineage>
</organism>
<feature type="transmembrane region" description="Helical" evidence="2">
    <location>
        <begin position="159"/>
        <end position="180"/>
    </location>
</feature>
<dbReference type="InterPro" id="IPR051533">
    <property type="entry name" value="WaaL-like"/>
</dbReference>
<feature type="transmembrane region" description="Helical" evidence="2">
    <location>
        <begin position="421"/>
        <end position="439"/>
    </location>
</feature>
<dbReference type="PANTHER" id="PTHR37422:SF23">
    <property type="entry name" value="TEICHURONIC ACID BIOSYNTHESIS PROTEIN TUAE"/>
    <property type="match status" value="1"/>
</dbReference>
<evidence type="ECO:0000313" key="3">
    <source>
        <dbReference type="EMBL" id="MEN7538012.1"/>
    </source>
</evidence>
<evidence type="ECO:0000313" key="4">
    <source>
        <dbReference type="Proteomes" id="UP001484535"/>
    </source>
</evidence>
<name>A0ABV0D1R7_9SPHN</name>
<dbReference type="RefSeq" id="WP_346785469.1">
    <property type="nucleotide sequence ID" value="NZ_JBDLBR010000004.1"/>
</dbReference>
<accession>A0ABV0D1R7</accession>
<protein>
    <recommendedName>
        <fullName evidence="5">O-antigen ligase domain-containing protein</fullName>
    </recommendedName>
</protein>
<feature type="transmembrane region" description="Helical" evidence="2">
    <location>
        <begin position="278"/>
        <end position="297"/>
    </location>
</feature>
<feature type="transmembrane region" description="Helical" evidence="2">
    <location>
        <begin position="103"/>
        <end position="122"/>
    </location>
</feature>
<feature type="transmembrane region" description="Helical" evidence="2">
    <location>
        <begin position="253"/>
        <end position="271"/>
    </location>
</feature>
<dbReference type="Proteomes" id="UP001484535">
    <property type="component" value="Unassembled WGS sequence"/>
</dbReference>
<feature type="transmembrane region" description="Helical" evidence="2">
    <location>
        <begin position="128"/>
        <end position="147"/>
    </location>
</feature>
<keyword evidence="2" id="KW-1133">Transmembrane helix</keyword>
<keyword evidence="2" id="KW-0472">Membrane</keyword>
<feature type="transmembrane region" description="Helical" evidence="2">
    <location>
        <begin position="396"/>
        <end position="415"/>
    </location>
</feature>
<gene>
    <name evidence="3" type="ORF">ABDJ38_12590</name>
</gene>
<comment type="caution">
    <text evidence="3">The sequence shown here is derived from an EMBL/GenBank/DDBJ whole genome shotgun (WGS) entry which is preliminary data.</text>
</comment>
<sequence length="444" mass="47450">MSEQRDLYLTPQQSFSGSPFADHRDGASRAFDEQPVDHVPGSLSTMNRLKRAALLVAAFFCGWSILRVAQLNLTLSDILICVVMVAMLSRGEINRKPFGNLTAFWLLGLGLMLLGLFIGSIINGGVDRWLIVGAQYVFSFALIPMLLSGQETSLTRILPALLVIGMAVSELIGISVSLLFDYSDTKDVLGVGFLTGNGRLGSMTGHPNSNGAMIAFALPMLLYSVRRGTIPLGIGILCGVLLVWGLLASGSFTAFSASMIAVGIYLAISGIKMLVRVSILGAIGVALFLASGLPLPATFEKRVAGALTTGDLSEAGTFTGRSELIDEAWAMAEDNSIIGLGVDQYRLISVHGAPVHEFHLLIWNEGGITAFAGIVVMLLTMVAAGFVAVTRSRIEGALILSVIAVFNVYTVSVPHMYSRAWILPVMLAMSTYFASRPIFSRSNH</sequence>
<evidence type="ECO:0000256" key="2">
    <source>
        <dbReference type="SAM" id="Phobius"/>
    </source>
</evidence>